<organism evidence="1 2">
    <name type="scientific">Actinocrispum wychmicini</name>
    <dbReference type="NCBI Taxonomy" id="1213861"/>
    <lineage>
        <taxon>Bacteria</taxon>
        <taxon>Bacillati</taxon>
        <taxon>Actinomycetota</taxon>
        <taxon>Actinomycetes</taxon>
        <taxon>Pseudonocardiales</taxon>
        <taxon>Pseudonocardiaceae</taxon>
        <taxon>Actinocrispum</taxon>
    </lineage>
</organism>
<dbReference type="InterPro" id="IPR036412">
    <property type="entry name" value="HAD-like_sf"/>
</dbReference>
<accession>A0A4R2J9D8</accession>
<dbReference type="Gene3D" id="3.40.50.1000">
    <property type="entry name" value="HAD superfamily/HAD-like"/>
    <property type="match status" value="1"/>
</dbReference>
<dbReference type="OrthoDB" id="9816564at2"/>
<dbReference type="Pfam" id="PF00702">
    <property type="entry name" value="Hydrolase"/>
    <property type="match status" value="1"/>
</dbReference>
<evidence type="ECO:0000313" key="1">
    <source>
        <dbReference type="EMBL" id="TCO55923.1"/>
    </source>
</evidence>
<proteinExistence type="predicted"/>
<dbReference type="EMBL" id="SLWS01000007">
    <property type="protein sequence ID" value="TCO55923.1"/>
    <property type="molecule type" value="Genomic_DNA"/>
</dbReference>
<protein>
    <submittedName>
        <fullName evidence="1">Putative HAD superfamily hydrolase</fullName>
    </submittedName>
</protein>
<gene>
    <name evidence="1" type="ORF">EV192_107346</name>
</gene>
<dbReference type="SUPFAM" id="SSF56784">
    <property type="entry name" value="HAD-like"/>
    <property type="match status" value="1"/>
</dbReference>
<evidence type="ECO:0000313" key="2">
    <source>
        <dbReference type="Proteomes" id="UP000295680"/>
    </source>
</evidence>
<name>A0A4R2J9D8_9PSEU</name>
<reference evidence="1 2" key="1">
    <citation type="submission" date="2019-03" db="EMBL/GenBank/DDBJ databases">
        <title>Genomic Encyclopedia of Type Strains, Phase IV (KMG-IV): sequencing the most valuable type-strain genomes for metagenomic binning, comparative biology and taxonomic classification.</title>
        <authorList>
            <person name="Goeker M."/>
        </authorList>
    </citation>
    <scope>NUCLEOTIDE SEQUENCE [LARGE SCALE GENOMIC DNA]</scope>
    <source>
        <strain evidence="1 2">DSM 45934</strain>
    </source>
</reference>
<dbReference type="GO" id="GO:0016787">
    <property type="term" value="F:hydrolase activity"/>
    <property type="evidence" value="ECO:0007669"/>
    <property type="project" value="UniProtKB-KW"/>
</dbReference>
<dbReference type="Proteomes" id="UP000295680">
    <property type="component" value="Unassembled WGS sequence"/>
</dbReference>
<sequence length="887" mass="96466">MYGDTVAPPWAGGDHPLLSAVHRMVWDQSCVVLSFDIFDTVLWRRVPRPTDVFAMLGARLRADGMLAPWVTDATFRRVRIAAEQHARASRGALGREVSLFDIWNAMPSGLFIGCAVQELVAVEVAIERELTVVDLDIAALIAAAHKQGVRVILVSDTYFTGEQLASLLERPELGPLSDVQVFRSHEHGVDKASGLWEVVLEDLGLRGEQVVHVGDNEIADHRVPAALGVRTVHYERIDGDFARVLERERQPLDWFGPEDPRLDPDLGDVGLTSLRARTLTAGSGRGSAAEDTAWRYGAAVLGPVLTGFAEWVARTAHESGIATVWCPMREGELLSELVRNAAAARGWAVQAKPLWLSRHVTSLAGLDRFDGETMSEFVGARYQLTVRQLLTMLHLRPGDVPAVAANLDNLLDHEDIVKRVSHALTETPHIRNRLAVTTTTLRERLLASLRASGALGAGEVMLVDLGWGGTIQRQLARVLTMAGVDVTVSGLYLATDERSVWGLMSGLRVEGYLGQAGHPREVVGPLVRSPEVMEQCVNALCGSLIDFAEGGEPVLGPHAGTVAQNTQRRAVRDGIVAFQGQWNRYVAASEGRWPELTTSARCRLADILTCAITAPTVEEAAVFSAWEHEDNFGSAAVTRLVPDDLVPAIPYLSPLDLNDLHMRDVFWPALIAASDPQLGAAARALSVGAVTPSMFESAGERFDTHLRFRTGAHNWHDGPRRRVRINHNGLSFARMSAHAKQDAISAVSLAIPGRPAVVRIDWIEGIASVYGSQNLQVLRWDQPDDFAGMTFADSTWLGGNLVEFHAPHSAVWLPMAAFTQKRVTAIQISVAFALLPQSRVGLSPRLPAAARLARYTGRVREEYQAKGAVGIAAGAVRVALRRLGSGR</sequence>
<dbReference type="Gene3D" id="1.10.150.400">
    <property type="match status" value="1"/>
</dbReference>
<dbReference type="AlphaFoldDB" id="A0A4R2J9D8"/>
<keyword evidence="1" id="KW-0378">Hydrolase</keyword>
<keyword evidence="2" id="KW-1185">Reference proteome</keyword>
<dbReference type="InterPro" id="IPR023214">
    <property type="entry name" value="HAD_sf"/>
</dbReference>
<comment type="caution">
    <text evidence="1">The sequence shown here is derived from an EMBL/GenBank/DDBJ whole genome shotgun (WGS) entry which is preliminary data.</text>
</comment>